<keyword evidence="4" id="KW-1185">Reference proteome</keyword>
<name>A0A6M0P8T2_9BACI</name>
<sequence length="651" mass="74223">MYQKGRKGAIFALFALLSLGIVGCGDKAALTTAEPDVIHQSYLMFKETNTNDNDQNIGTLYLKTEGNKEEKISENVIDGSFSYNNDQDKAYFLNDENELYEYEAGKDKIKLAKDVAYYIANDASGIVSYQNDDGDLYVLQGKDDEEDKISSHVREYAIIDQSVYFIDDDGDFSMYNLKDHQETEIASDVTYFTDLNGKDEIAYLNDDSALYFKKMGDDQSIKITNEEVLPGSIQKIGDRLVYLNGEDEDSTDLYTAQIKEASTPVKIASDAGAYKYDNNYYYYVDTDGNLFRKKENEESATKLASDVKTFKIKKHTVFYLNDDDELFKLVNTKEPQKIASSVVKYNPVSKKEVVYKTDDDNLFINNKKIASDIDQYKYYFGNLAFATNDDKLYEMKDMDNKTIVDNDLHRFSTVSYQNNIIFKNELTFDDIAGIWGGKAASGNVYIEIDKNGMITDLQTGEQEKLKTNYAEYNKLAASAAGTDVGFELTNDHSLKFTTDLYNDGITLTKSSKAKANEYFKNMKAEADKEEITNVMDDYLKNFADAVNYGESHYITDYIDPESDFFKTQETFVDNCYEKNIKEELVDYHIANIKQIDQDSYSVTTQEDFKIYNGYDDEKGSEKKYTNTYTVKRVDDSFLITNLKVGNSTEGI</sequence>
<feature type="chain" id="PRO_5039323471" description="TcaA protein NTF2-like domain-containing protein" evidence="1">
    <location>
        <begin position="25"/>
        <end position="651"/>
    </location>
</feature>
<dbReference type="PROSITE" id="PS51257">
    <property type="entry name" value="PROKAR_LIPOPROTEIN"/>
    <property type="match status" value="1"/>
</dbReference>
<dbReference type="SUPFAM" id="SSF69304">
    <property type="entry name" value="Tricorn protease N-terminal domain"/>
    <property type="match status" value="1"/>
</dbReference>
<keyword evidence="1" id="KW-0732">Signal</keyword>
<feature type="domain" description="TcaA protein NTF2-like" evidence="2">
    <location>
        <begin position="528"/>
        <end position="642"/>
    </location>
</feature>
<dbReference type="AlphaFoldDB" id="A0A6M0P8T2"/>
<accession>A0A6M0P8T2</accession>
<evidence type="ECO:0000313" key="4">
    <source>
        <dbReference type="Proteomes" id="UP000476934"/>
    </source>
</evidence>
<proteinExistence type="predicted"/>
<dbReference type="InterPro" id="IPR054528">
    <property type="entry name" value="TcaA_5th"/>
</dbReference>
<comment type="caution">
    <text evidence="3">The sequence shown here is derived from an EMBL/GenBank/DDBJ whole genome shotgun (WGS) entry which is preliminary data.</text>
</comment>
<feature type="signal peptide" evidence="1">
    <location>
        <begin position="1"/>
        <end position="24"/>
    </location>
</feature>
<evidence type="ECO:0000259" key="2">
    <source>
        <dbReference type="Pfam" id="PF22819"/>
    </source>
</evidence>
<reference evidence="3 4" key="1">
    <citation type="submission" date="2020-03" db="EMBL/GenBank/DDBJ databases">
        <title>Bacillus aquiflavi sp. nov., isolated from yellow water of strong flavor Chinese baijiu in Yibin region of China.</title>
        <authorList>
            <person name="Xie J."/>
        </authorList>
    </citation>
    <scope>NUCLEOTIDE SEQUENCE [LARGE SCALE GENOMIC DNA]</scope>
    <source>
        <strain evidence="3 4">Gsoil 114</strain>
    </source>
</reference>
<evidence type="ECO:0000313" key="3">
    <source>
        <dbReference type="EMBL" id="NEY20853.1"/>
    </source>
</evidence>
<dbReference type="EMBL" id="JAAIWK010000022">
    <property type="protein sequence ID" value="NEY20853.1"/>
    <property type="molecule type" value="Genomic_DNA"/>
</dbReference>
<dbReference type="RefSeq" id="WP_163174153.1">
    <property type="nucleotide sequence ID" value="NZ_JAAIWK010000022.1"/>
</dbReference>
<dbReference type="Proteomes" id="UP000476934">
    <property type="component" value="Unassembled WGS sequence"/>
</dbReference>
<organism evidence="3 4">
    <name type="scientific">Heyndrickxia ginsengihumi</name>
    <dbReference type="NCBI Taxonomy" id="363870"/>
    <lineage>
        <taxon>Bacteria</taxon>
        <taxon>Bacillati</taxon>
        <taxon>Bacillota</taxon>
        <taxon>Bacilli</taxon>
        <taxon>Bacillales</taxon>
        <taxon>Bacillaceae</taxon>
        <taxon>Heyndrickxia</taxon>
    </lineage>
</organism>
<dbReference type="Pfam" id="PF22819">
    <property type="entry name" value="TcaA_5th"/>
    <property type="match status" value="1"/>
</dbReference>
<gene>
    <name evidence="3" type="ORF">G4D61_12905</name>
</gene>
<protein>
    <recommendedName>
        <fullName evidence="2">TcaA protein NTF2-like domain-containing protein</fullName>
    </recommendedName>
</protein>
<evidence type="ECO:0000256" key="1">
    <source>
        <dbReference type="SAM" id="SignalP"/>
    </source>
</evidence>